<evidence type="ECO:0000313" key="5">
    <source>
        <dbReference type="EMBL" id="RCI16685.1"/>
    </source>
</evidence>
<dbReference type="EMBL" id="LKCN02000001">
    <property type="protein sequence ID" value="RCI16685.1"/>
    <property type="molecule type" value="Genomic_DNA"/>
</dbReference>
<dbReference type="PANTHER" id="PTHR47429:SF7">
    <property type="entry name" value="GATA-FACTOR"/>
    <property type="match status" value="1"/>
</dbReference>
<keyword evidence="6" id="KW-1185">Reference proteome</keyword>
<dbReference type="GO" id="GO:0005634">
    <property type="term" value="C:nucleus"/>
    <property type="evidence" value="ECO:0007669"/>
    <property type="project" value="TreeGrafter"/>
</dbReference>
<dbReference type="Gene3D" id="3.30.450.20">
    <property type="entry name" value="PAS domain"/>
    <property type="match status" value="1"/>
</dbReference>
<dbReference type="InterPro" id="IPR035965">
    <property type="entry name" value="PAS-like_dom_sf"/>
</dbReference>
<name>A0A367LQF8_9HYPO</name>
<proteinExistence type="predicted"/>
<evidence type="ECO:0000256" key="3">
    <source>
        <dbReference type="ARBA" id="ARBA00022991"/>
    </source>
</evidence>
<dbReference type="SUPFAM" id="SSF55785">
    <property type="entry name" value="PYP-like sensor domain (PAS domain)"/>
    <property type="match status" value="1"/>
</dbReference>
<dbReference type="NCBIfam" id="TIGR00229">
    <property type="entry name" value="sensory_box"/>
    <property type="match status" value="1"/>
</dbReference>
<sequence length="195" mass="21530">MASASEVSQPPLNPWESRALDHRFAVPLPVAVASSSRRQPRSDPLIYPGLYSASGFDLMNLLFRIISRPNPQIELGAVDCSVALVVCDLQVPDCPIVYASDSFCEMTGYSKAEVLGRNCRFLQYSAHHPSGPPSAKTTVAAQQIRQAMESGREVQVMLQNYKKNGQLFNNFLSIIPVEMNSRGHRYAVGFQVQVD</sequence>
<dbReference type="PANTHER" id="PTHR47429">
    <property type="entry name" value="PROTEIN TWIN LOV 1"/>
    <property type="match status" value="1"/>
</dbReference>
<dbReference type="STRING" id="1330021.A0A367LQF8"/>
<evidence type="ECO:0000313" key="6">
    <source>
        <dbReference type="Proteomes" id="UP000253664"/>
    </source>
</evidence>
<reference evidence="5 6" key="1">
    <citation type="journal article" date="2015" name="BMC Genomics">
        <title>Insights from the genome of Ophiocordyceps polyrhachis-furcata to pathogenicity and host specificity in insect fungi.</title>
        <authorList>
            <person name="Wichadakul D."/>
            <person name="Kobmoo N."/>
            <person name="Ingsriswang S."/>
            <person name="Tangphatsornruang S."/>
            <person name="Chantasingh D."/>
            <person name="Luangsa-ard J.J."/>
            <person name="Eurwilaichitr L."/>
        </authorList>
    </citation>
    <scope>NUCLEOTIDE SEQUENCE [LARGE SCALE GENOMIC DNA]</scope>
    <source>
        <strain evidence="5 6">BCC 54312</strain>
    </source>
</reference>
<evidence type="ECO:0000256" key="2">
    <source>
        <dbReference type="ARBA" id="ARBA00022643"/>
    </source>
</evidence>
<dbReference type="Pfam" id="PF13426">
    <property type="entry name" value="PAS_9"/>
    <property type="match status" value="1"/>
</dbReference>
<protein>
    <recommendedName>
        <fullName evidence="4">PAS domain-containing protein</fullName>
    </recommendedName>
</protein>
<dbReference type="OrthoDB" id="447251at2759"/>
<evidence type="ECO:0000256" key="1">
    <source>
        <dbReference type="ARBA" id="ARBA00022630"/>
    </source>
</evidence>
<dbReference type="Proteomes" id="UP000253664">
    <property type="component" value="Unassembled WGS sequence"/>
</dbReference>
<accession>A0A367LQF8</accession>
<organism evidence="5 6">
    <name type="scientific">Ophiocordyceps polyrhachis-furcata BCC 54312</name>
    <dbReference type="NCBI Taxonomy" id="1330021"/>
    <lineage>
        <taxon>Eukaryota</taxon>
        <taxon>Fungi</taxon>
        <taxon>Dikarya</taxon>
        <taxon>Ascomycota</taxon>
        <taxon>Pezizomycotina</taxon>
        <taxon>Sordariomycetes</taxon>
        <taxon>Hypocreomycetidae</taxon>
        <taxon>Hypocreales</taxon>
        <taxon>Ophiocordycipitaceae</taxon>
        <taxon>Ophiocordyceps</taxon>
    </lineage>
</organism>
<keyword evidence="3" id="KW-0157">Chromophore</keyword>
<keyword evidence="2" id="KW-0288">FMN</keyword>
<comment type="caution">
    <text evidence="5">The sequence shown here is derived from an EMBL/GenBank/DDBJ whole genome shotgun (WGS) entry which is preliminary data.</text>
</comment>
<evidence type="ECO:0000259" key="4">
    <source>
        <dbReference type="PROSITE" id="PS50112"/>
    </source>
</evidence>
<dbReference type="PROSITE" id="PS50112">
    <property type="entry name" value="PAS"/>
    <property type="match status" value="1"/>
</dbReference>
<dbReference type="AlphaFoldDB" id="A0A367LQF8"/>
<feature type="domain" description="PAS" evidence="4">
    <location>
        <begin position="96"/>
        <end position="151"/>
    </location>
</feature>
<dbReference type="InterPro" id="IPR000014">
    <property type="entry name" value="PAS"/>
</dbReference>
<dbReference type="CDD" id="cd00130">
    <property type="entry name" value="PAS"/>
    <property type="match status" value="1"/>
</dbReference>
<keyword evidence="1" id="KW-0285">Flavoprotein</keyword>
<gene>
    <name evidence="5" type="ORF">L249_2689</name>
</gene>